<gene>
    <name evidence="2" type="ORF">EG242_02040</name>
</gene>
<organism evidence="2 3">
    <name type="scientific">Paenimyroides viscosum</name>
    <dbReference type="NCBI Taxonomy" id="2488729"/>
    <lineage>
        <taxon>Bacteria</taxon>
        <taxon>Pseudomonadati</taxon>
        <taxon>Bacteroidota</taxon>
        <taxon>Flavobacteriia</taxon>
        <taxon>Flavobacteriales</taxon>
        <taxon>Flavobacteriaceae</taxon>
        <taxon>Paenimyroides</taxon>
    </lineage>
</organism>
<comment type="caution">
    <text evidence="2">The sequence shown here is derived from an EMBL/GenBank/DDBJ whole genome shotgun (WGS) entry which is preliminary data.</text>
</comment>
<evidence type="ECO:0000313" key="3">
    <source>
        <dbReference type="Proteomes" id="UP000268372"/>
    </source>
</evidence>
<accession>A0A3P1B6Y5</accession>
<evidence type="ECO:0000313" key="2">
    <source>
        <dbReference type="EMBL" id="RRA96835.1"/>
    </source>
</evidence>
<feature type="transmembrane region" description="Helical" evidence="1">
    <location>
        <begin position="60"/>
        <end position="78"/>
    </location>
</feature>
<dbReference type="EMBL" id="RQTJ01000002">
    <property type="protein sequence ID" value="RRA96835.1"/>
    <property type="molecule type" value="Genomic_DNA"/>
</dbReference>
<evidence type="ECO:0000256" key="1">
    <source>
        <dbReference type="SAM" id="Phobius"/>
    </source>
</evidence>
<name>A0A3P1B6Y5_9FLAO</name>
<keyword evidence="3" id="KW-1185">Reference proteome</keyword>
<keyword evidence="1" id="KW-0472">Membrane</keyword>
<dbReference type="OrthoDB" id="1364574at2"/>
<dbReference type="Proteomes" id="UP000268372">
    <property type="component" value="Unassembled WGS sequence"/>
</dbReference>
<keyword evidence="1" id="KW-1133">Transmembrane helix</keyword>
<feature type="transmembrane region" description="Helical" evidence="1">
    <location>
        <begin position="90"/>
        <end position="108"/>
    </location>
</feature>
<feature type="transmembrane region" description="Helical" evidence="1">
    <location>
        <begin position="31"/>
        <end position="53"/>
    </location>
</feature>
<sequence length="115" mass="12927">MKAIKILNTIVVAIPLALGLIDLILQDGAYLIYALWFTMITGGVQVLLGIILAIKLHNNLHFKIYLIGVVGYFFLIYLADEFDLSHGFSYLMFTIPALLAVYLSVLIYKLPNHEL</sequence>
<protein>
    <submittedName>
        <fullName evidence="2">Uncharacterized protein</fullName>
    </submittedName>
</protein>
<feature type="transmembrane region" description="Helical" evidence="1">
    <location>
        <begin position="7"/>
        <end position="25"/>
    </location>
</feature>
<reference evidence="2 3" key="1">
    <citation type="submission" date="2018-11" db="EMBL/GenBank/DDBJ databases">
        <title>Flavobacterium sp. nov., YIM 102796 draft genome.</title>
        <authorList>
            <person name="Li G."/>
            <person name="Jiang Y."/>
        </authorList>
    </citation>
    <scope>NUCLEOTIDE SEQUENCE [LARGE SCALE GENOMIC DNA]</scope>
    <source>
        <strain evidence="2 3">YIM 102796</strain>
    </source>
</reference>
<dbReference type="RefSeq" id="WP_124898246.1">
    <property type="nucleotide sequence ID" value="NZ_RQTJ01000002.1"/>
</dbReference>
<keyword evidence="1" id="KW-0812">Transmembrane</keyword>
<dbReference type="AlphaFoldDB" id="A0A3P1B6Y5"/>
<proteinExistence type="predicted"/>